<dbReference type="EMBL" id="JAWRVG010000014">
    <property type="protein sequence ID" value="KAK4075323.1"/>
    <property type="molecule type" value="Genomic_DNA"/>
</dbReference>
<reference evidence="2" key="1">
    <citation type="submission" date="2023-11" db="EMBL/GenBank/DDBJ databases">
        <title>The genome sequences of three competitors of mushroom-forming fungi.</title>
        <authorList>
            <person name="Beijen E."/>
            <person name="Ohm R.A."/>
        </authorList>
    </citation>
    <scope>NUCLEOTIDE SEQUENCE</scope>
    <source>
        <strain evidence="2">CBS 100526</strain>
    </source>
</reference>
<dbReference type="PANTHER" id="PTHR38111">
    <property type="entry name" value="ZN(2)-C6 FUNGAL-TYPE DOMAIN-CONTAINING PROTEIN-RELATED"/>
    <property type="match status" value="1"/>
</dbReference>
<dbReference type="InterPro" id="IPR053178">
    <property type="entry name" value="Osmoadaptation_assoc"/>
</dbReference>
<keyword evidence="3" id="KW-1185">Reference proteome</keyword>
<protein>
    <submittedName>
        <fullName evidence="2">Transcriptional regulator family: Fungal Specific TF</fullName>
    </submittedName>
</protein>
<proteinExistence type="predicted"/>
<keyword evidence="1" id="KW-0539">Nucleus</keyword>
<dbReference type="Proteomes" id="UP001273209">
    <property type="component" value="Unassembled WGS sequence"/>
</dbReference>
<accession>A0AAE1IEG6</accession>
<dbReference type="RefSeq" id="XP_062756461.1">
    <property type="nucleotide sequence ID" value="XM_062898848.1"/>
</dbReference>
<dbReference type="Gene3D" id="3.40.630.30">
    <property type="match status" value="1"/>
</dbReference>
<comment type="caution">
    <text evidence="2">The sequence shown here is derived from an EMBL/GenBank/DDBJ whole genome shotgun (WGS) entry which is preliminary data.</text>
</comment>
<evidence type="ECO:0000313" key="3">
    <source>
        <dbReference type="Proteomes" id="UP001273209"/>
    </source>
</evidence>
<dbReference type="AlphaFoldDB" id="A0AAE1IEG6"/>
<dbReference type="PANTHER" id="PTHR38111:SF6">
    <property type="entry name" value="FINGER DOMAIN PROTEIN, PUTATIVE (AFU_ORTHOLOGUE AFUA_8G01940)-RELATED"/>
    <property type="match status" value="1"/>
</dbReference>
<dbReference type="GeneID" id="87918753"/>
<evidence type="ECO:0000313" key="2">
    <source>
        <dbReference type="EMBL" id="KAK4075323.1"/>
    </source>
</evidence>
<dbReference type="InterPro" id="IPR021858">
    <property type="entry name" value="Fun_TF"/>
</dbReference>
<gene>
    <name evidence="2" type="ORF">Triagg1_4444</name>
</gene>
<sequence>MASVPNLPSRYEIRPLEPKHCNWAQAIVALSNVYQTTVWTASCPEELTRRAYKVCKSMAYLIQHQIESGHSLGVFDREYEFKRPESVTTSGRLYWDADDETVSFTKLLDQMDFPLVSVAMAYDSFDALNPERLMDMMAALPGFGPAMGALQAADQRNNSWKATGAGQVLFRAATSTRHEYEGKGIMKSLAHHLMRTAAAKGFRAIQIECVSDAVTHVWSHPPEPFHTDLVSEINSMDVMAEDESGSTYYPLRPAKQRLYKMPQQASTKSFSFVNYDGPNLATDAQVRRRIRQQAMKDTATARRQRGDYGKHNMRQYPMFVGPKPLLDDDSEALDDASSLDQLQRFYQPPSLSMPFAFQDPMMPKQFSVLLNLMPLTGLRLGVGTLSHYLYEPTQPKDRIIAAQVSSQRLLSFIPSRYGHVSLLRHATDCVIAKLQYLSQREEDRSPKGDLKALMHYQKALKALQHALLDEREWAKPETLCATQLLGIFEALNGDEREDSWMHHVGGAARLVEARGAHMFNTEFEKALFLAHIGPTVMSAFLNNTPCFLEESQWQAVIREAVSEDTTLTNDKEFALALWGGLIEMPRLFKRTTELLLSPCAPSQKDIDDITERLLAKRKNLVIWLSLIKKHPIVQTSGLSEDEYGVLVFPGDFDYRKLGPWCLTRLALRGTYAVCRMIKSRLLYAIAPATFHDLEVEAQEIAHRILNLKEEMAPFKDSALIWNQFMAQGSWIAKGIAETKDAWSKEGEGHDGMLGKSKFKKWNQVIGRKIS</sequence>
<organism evidence="2 3">
    <name type="scientific">Trichoderma aggressivum f. europaeum</name>
    <dbReference type="NCBI Taxonomy" id="173218"/>
    <lineage>
        <taxon>Eukaryota</taxon>
        <taxon>Fungi</taxon>
        <taxon>Dikarya</taxon>
        <taxon>Ascomycota</taxon>
        <taxon>Pezizomycotina</taxon>
        <taxon>Sordariomycetes</taxon>
        <taxon>Hypocreomycetidae</taxon>
        <taxon>Hypocreales</taxon>
        <taxon>Hypocreaceae</taxon>
        <taxon>Trichoderma</taxon>
    </lineage>
</organism>
<dbReference type="InterPro" id="IPR016181">
    <property type="entry name" value="Acyl_CoA_acyltransferase"/>
</dbReference>
<dbReference type="Pfam" id="PF11951">
    <property type="entry name" value="Fungal_trans_2"/>
    <property type="match status" value="1"/>
</dbReference>
<dbReference type="SUPFAM" id="SSF55729">
    <property type="entry name" value="Acyl-CoA N-acyltransferases (Nat)"/>
    <property type="match status" value="1"/>
</dbReference>
<name>A0AAE1IEG6_9HYPO</name>
<evidence type="ECO:0000256" key="1">
    <source>
        <dbReference type="ARBA" id="ARBA00023242"/>
    </source>
</evidence>